<dbReference type="InterPro" id="IPR001296">
    <property type="entry name" value="Glyco_trans_1"/>
</dbReference>
<evidence type="ECO:0000313" key="4">
    <source>
        <dbReference type="Proteomes" id="UP001229355"/>
    </source>
</evidence>
<evidence type="ECO:0000256" key="1">
    <source>
        <dbReference type="SAM" id="MobiDB-lite"/>
    </source>
</evidence>
<feature type="domain" description="Glycosyl transferase family 1" evidence="2">
    <location>
        <begin position="262"/>
        <end position="411"/>
    </location>
</feature>
<reference evidence="3 4" key="1">
    <citation type="submission" date="2023-03" db="EMBL/GenBank/DDBJ databases">
        <authorList>
            <person name="Kaur S."/>
            <person name="Espinosa-Saiz D."/>
            <person name="Velazquez E."/>
            <person name="Menendez E."/>
            <person name="diCenzo G.C."/>
        </authorList>
    </citation>
    <scope>NUCLEOTIDE SEQUENCE [LARGE SCALE GENOMIC DNA]</scope>
    <source>
        <strain evidence="3 4">LMG 24692</strain>
    </source>
</reference>
<evidence type="ECO:0000313" key="3">
    <source>
        <dbReference type="EMBL" id="WEX89742.1"/>
    </source>
</evidence>
<dbReference type="SUPFAM" id="SSF53756">
    <property type="entry name" value="UDP-Glycosyltransferase/glycogen phosphorylase"/>
    <property type="match status" value="1"/>
</dbReference>
<dbReference type="PANTHER" id="PTHR12526">
    <property type="entry name" value="GLYCOSYLTRANSFERASE"/>
    <property type="match status" value="1"/>
</dbReference>
<dbReference type="PANTHER" id="PTHR12526:SF630">
    <property type="entry name" value="GLYCOSYLTRANSFERASE"/>
    <property type="match status" value="1"/>
</dbReference>
<accession>A0ABY8DIC2</accession>
<name>A0ABY8DIC2_9HYPH</name>
<dbReference type="CDD" id="cd03801">
    <property type="entry name" value="GT4_PimA-like"/>
    <property type="match status" value="1"/>
</dbReference>
<dbReference type="EMBL" id="CP120374">
    <property type="protein sequence ID" value="WEX89742.1"/>
    <property type="molecule type" value="Genomic_DNA"/>
</dbReference>
<dbReference type="Pfam" id="PF00534">
    <property type="entry name" value="Glycos_transf_1"/>
    <property type="match status" value="1"/>
</dbReference>
<protein>
    <submittedName>
        <fullName evidence="3">Glycosyltransferase</fullName>
    </submittedName>
</protein>
<sequence length="456" mass="50016">MSKAQAHSRDQRGTPGANAVAERSFGDRSAAVGLDRVVIIDDYSAARGGATTLSLLSARLLRDLGIPVTYICGDDGANAELRALDVTIVALGGRDLLNAKRMTAVFTGIHNVHAARMLSAWVRANDTPNTAYHVHGWSKILSPAIFGSLVPVASRCVVHAHDFFTACPNGAYFDYQAQRICPHRPLGVACLATACDKRSYPQKLWRVVRGANVQRLLRDQEKFGRILLLHERMQSYFLRAGYPASRTKTIRNPVALLSSERVKAEDNDEFFFIGRLDEEKGIEDAVAATKRARARLCVIGDGPLMGRVSESGSHVRTLGWLSHAEISRAIRKARALVMPSRYPEPFGLVAIEAARSGVPVILSKDAFLAEEMTGAGIAFSCDTGDEKAFSDVLVRFQEMPKEEIRQMSERAFRSSSRLALTNDEWRDALLAEYQGLISQSTPADSIWTTPLEGVFA</sequence>
<evidence type="ECO:0000259" key="2">
    <source>
        <dbReference type="Pfam" id="PF00534"/>
    </source>
</evidence>
<gene>
    <name evidence="3" type="ORF">PZN02_005056</name>
</gene>
<dbReference type="RefSeq" id="WP_280661713.1">
    <property type="nucleotide sequence ID" value="NZ_CP120374.1"/>
</dbReference>
<proteinExistence type="predicted"/>
<feature type="region of interest" description="Disordered" evidence="1">
    <location>
        <begin position="1"/>
        <end position="20"/>
    </location>
</feature>
<dbReference type="Proteomes" id="UP001229355">
    <property type="component" value="Chromosome 2"/>
</dbReference>
<organism evidence="3 4">
    <name type="scientific">Sinorhizobium garamanticum</name>
    <dbReference type="NCBI Taxonomy" id="680247"/>
    <lineage>
        <taxon>Bacteria</taxon>
        <taxon>Pseudomonadati</taxon>
        <taxon>Pseudomonadota</taxon>
        <taxon>Alphaproteobacteria</taxon>
        <taxon>Hyphomicrobiales</taxon>
        <taxon>Rhizobiaceae</taxon>
        <taxon>Sinorhizobium/Ensifer group</taxon>
        <taxon>Sinorhizobium</taxon>
    </lineage>
</organism>
<keyword evidence="4" id="KW-1185">Reference proteome</keyword>
<dbReference type="Gene3D" id="3.40.50.2000">
    <property type="entry name" value="Glycogen Phosphorylase B"/>
    <property type="match status" value="1"/>
</dbReference>